<evidence type="ECO:0000256" key="4">
    <source>
        <dbReference type="ARBA" id="ARBA00022679"/>
    </source>
</evidence>
<keyword evidence="7" id="KW-0067">ATP-binding</keyword>
<feature type="domain" description="Signal transduction histidine kinase subgroup 3 dimerisation and phosphoacceptor" evidence="11">
    <location>
        <begin position="789"/>
        <end position="846"/>
    </location>
</feature>
<dbReference type="EMBL" id="FOQO01000002">
    <property type="protein sequence ID" value="SFI11349.1"/>
    <property type="molecule type" value="Genomic_DNA"/>
</dbReference>
<keyword evidence="6 12" id="KW-0418">Kinase</keyword>
<dbReference type="InterPro" id="IPR036890">
    <property type="entry name" value="HATPase_C_sf"/>
</dbReference>
<name>A0A1I3FJF8_9SPHI</name>
<keyword evidence="8" id="KW-0902">Two-component regulatory system</keyword>
<keyword evidence="5" id="KW-0547">Nucleotide-binding</keyword>
<evidence type="ECO:0000256" key="2">
    <source>
        <dbReference type="ARBA" id="ARBA00012438"/>
    </source>
</evidence>
<dbReference type="OrthoDB" id="9806995at2"/>
<evidence type="ECO:0000256" key="9">
    <source>
        <dbReference type="SAM" id="MobiDB-lite"/>
    </source>
</evidence>
<dbReference type="GO" id="GO:0005524">
    <property type="term" value="F:ATP binding"/>
    <property type="evidence" value="ECO:0007669"/>
    <property type="project" value="UniProtKB-KW"/>
</dbReference>
<dbReference type="PANTHER" id="PTHR24421:SF10">
    <property type="entry name" value="NITRATE_NITRITE SENSOR PROTEIN NARQ"/>
    <property type="match status" value="1"/>
</dbReference>
<evidence type="ECO:0000256" key="10">
    <source>
        <dbReference type="SAM" id="Phobius"/>
    </source>
</evidence>
<feature type="transmembrane region" description="Helical" evidence="10">
    <location>
        <begin position="757"/>
        <end position="776"/>
    </location>
</feature>
<gene>
    <name evidence="12" type="ORF">SAMN05444682_102362</name>
</gene>
<evidence type="ECO:0000256" key="7">
    <source>
        <dbReference type="ARBA" id="ARBA00022840"/>
    </source>
</evidence>
<proteinExistence type="predicted"/>
<keyword evidence="4" id="KW-0808">Transferase</keyword>
<evidence type="ECO:0000256" key="5">
    <source>
        <dbReference type="ARBA" id="ARBA00022741"/>
    </source>
</evidence>
<organism evidence="12 13">
    <name type="scientific">Parapedobacter indicus</name>
    <dbReference type="NCBI Taxonomy" id="1477437"/>
    <lineage>
        <taxon>Bacteria</taxon>
        <taxon>Pseudomonadati</taxon>
        <taxon>Bacteroidota</taxon>
        <taxon>Sphingobacteriia</taxon>
        <taxon>Sphingobacteriales</taxon>
        <taxon>Sphingobacteriaceae</taxon>
        <taxon>Parapedobacter</taxon>
    </lineage>
</organism>
<keyword evidence="10" id="KW-0472">Membrane</keyword>
<feature type="compositionally biased region" description="Basic residues" evidence="9">
    <location>
        <begin position="944"/>
        <end position="957"/>
    </location>
</feature>
<feature type="region of interest" description="Disordered" evidence="9">
    <location>
        <begin position="935"/>
        <end position="957"/>
    </location>
</feature>
<dbReference type="PANTHER" id="PTHR24421">
    <property type="entry name" value="NITRATE/NITRITE SENSOR PROTEIN NARX-RELATED"/>
    <property type="match status" value="1"/>
</dbReference>
<dbReference type="GO" id="GO:0046983">
    <property type="term" value="F:protein dimerization activity"/>
    <property type="evidence" value="ECO:0007669"/>
    <property type="project" value="InterPro"/>
</dbReference>
<evidence type="ECO:0000256" key="8">
    <source>
        <dbReference type="ARBA" id="ARBA00023012"/>
    </source>
</evidence>
<dbReference type="InterPro" id="IPR015943">
    <property type="entry name" value="WD40/YVTN_repeat-like_dom_sf"/>
</dbReference>
<sequence>MKSTKPNGRIRRLTFTMLLFMIGICYADLNAAPYHYTQILPGIDRYHAMVTQAAKDPSGMIWLLSGGQLYRYDGVNVVPFSKLYSHGLPFYEVSDFHADPWGHLWINTRNGLAIFDLRSWSFVKEDHYLSDLVGRPVASCFKLDDLFYLADGLGSLWRIDALSKHFLFQFDPNAVYDRRPVGRMLVADNEHVWLAFGDHLYEHDLQTRQTRSVAFPEGLFNRIEDLLPVHGGVLIRIYSKGYYVFDGTSFRYLNRRQFPTNDFTNWNHWSFERDDKIIVFHEDKYMEFSRDTAFRLLNADSHQLDEHILHKRLNGWQEEGDEWLICTDGGLFSVFPTKITFDFINSGSARGMIKQGNTYYFGGYGYLDALPSGGELRPYTSEPENNYYDFLKLSNDTVCIALEGDFLCYLVGGKVVPAPLHVPGNSNERFSGMAYCVVQQVADTLLVGTYNGIWKYARSSGNVYPLVCPKNGFFSRGMRVQSISYVGAGITFTTDEGYFNWRNNQFRKVYPADEAKLNIYSHTQFGDSVYLATKGRGLVVIDRMGHHARSVGAKEGLASNTVYQMMWVDSTLFLGTHEGLSMMNGNHLYNYYHTDGLPFEEFNHQAIYHDRATGELFMGGIGGYIRFHPAQLLRSTHEYIDAPLIAGTSLGMKSNRYVDAYAGKMLQDTIQLPSDAVWFSLNFARPNHYRQMYRMLFKIAPLMDAYQELPASSQINLSGMSAGNYYVSVKVQAVNDRTVEKEHTWVIHKAPAFTETLTFYMLLILIVGGTTGFILYERGRKIKGENRLRRRISRDLHDEVGGLLTGISMQTDLLRLKDDRARIESVDSIGSYSREAIQMMDDIIWTVDSRNNQQGSLSDRMKYLAGQLLEPMDIAVTFEVDQQEDRKIPQSVRQNLYLIYKEAIHNICKHARADSVYVKLHHSGAEIALVIRDNGQQGQQSRVKPPRGRSGHGKRNMQMRAEQIGGVYKAGHTATGYEVSVIVFLYTGRRWMNPLKYLIS</sequence>
<evidence type="ECO:0000259" key="11">
    <source>
        <dbReference type="Pfam" id="PF07730"/>
    </source>
</evidence>
<accession>A0A1I3FJF8</accession>
<keyword evidence="13" id="KW-1185">Reference proteome</keyword>
<evidence type="ECO:0000313" key="13">
    <source>
        <dbReference type="Proteomes" id="UP000198670"/>
    </source>
</evidence>
<dbReference type="Gene3D" id="2.130.10.10">
    <property type="entry name" value="YVTN repeat-like/Quinoprotein amine dehydrogenase"/>
    <property type="match status" value="2"/>
</dbReference>
<keyword evidence="3" id="KW-0597">Phosphoprotein</keyword>
<evidence type="ECO:0000256" key="3">
    <source>
        <dbReference type="ARBA" id="ARBA00022553"/>
    </source>
</evidence>
<dbReference type="InterPro" id="IPR011047">
    <property type="entry name" value="Quinoprotein_ADH-like_sf"/>
</dbReference>
<evidence type="ECO:0000256" key="6">
    <source>
        <dbReference type="ARBA" id="ARBA00022777"/>
    </source>
</evidence>
<dbReference type="AlphaFoldDB" id="A0A1I3FJF8"/>
<dbReference type="Gene3D" id="3.30.565.10">
    <property type="entry name" value="Histidine kinase-like ATPase, C-terminal domain"/>
    <property type="match status" value="1"/>
</dbReference>
<comment type="catalytic activity">
    <reaction evidence="1">
        <text>ATP + protein L-histidine = ADP + protein N-phospho-L-histidine.</text>
        <dbReference type="EC" id="2.7.13.3"/>
    </reaction>
</comment>
<dbReference type="EC" id="2.7.13.3" evidence="2"/>
<dbReference type="Gene3D" id="1.20.5.1930">
    <property type="match status" value="1"/>
</dbReference>
<dbReference type="Proteomes" id="UP000198670">
    <property type="component" value="Unassembled WGS sequence"/>
</dbReference>
<dbReference type="RefSeq" id="WP_090625247.1">
    <property type="nucleotide sequence ID" value="NZ_FOQO01000002.1"/>
</dbReference>
<dbReference type="SUPFAM" id="SSF50998">
    <property type="entry name" value="Quinoprotein alcohol dehydrogenase-like"/>
    <property type="match status" value="1"/>
</dbReference>
<dbReference type="InterPro" id="IPR011712">
    <property type="entry name" value="Sig_transdc_His_kin_sub3_dim/P"/>
</dbReference>
<keyword evidence="10" id="KW-1133">Transmembrane helix</keyword>
<reference evidence="12 13" key="1">
    <citation type="submission" date="2016-10" db="EMBL/GenBank/DDBJ databases">
        <authorList>
            <person name="de Groot N.N."/>
        </authorList>
    </citation>
    <scope>NUCLEOTIDE SEQUENCE [LARGE SCALE GENOMIC DNA]</scope>
    <source>
        <strain evidence="12 13">RK1</strain>
    </source>
</reference>
<dbReference type="GO" id="GO:0016020">
    <property type="term" value="C:membrane"/>
    <property type="evidence" value="ECO:0007669"/>
    <property type="project" value="InterPro"/>
</dbReference>
<keyword evidence="10" id="KW-0812">Transmembrane</keyword>
<dbReference type="InterPro" id="IPR050482">
    <property type="entry name" value="Sensor_HK_TwoCompSys"/>
</dbReference>
<dbReference type="SUPFAM" id="SSF63829">
    <property type="entry name" value="Calcium-dependent phosphotriesterase"/>
    <property type="match status" value="1"/>
</dbReference>
<dbReference type="Pfam" id="PF07730">
    <property type="entry name" value="HisKA_3"/>
    <property type="match status" value="1"/>
</dbReference>
<evidence type="ECO:0000313" key="12">
    <source>
        <dbReference type="EMBL" id="SFI11349.1"/>
    </source>
</evidence>
<dbReference type="CDD" id="cd16917">
    <property type="entry name" value="HATPase_UhpB-NarQ-NarX-like"/>
    <property type="match status" value="1"/>
</dbReference>
<evidence type="ECO:0000256" key="1">
    <source>
        <dbReference type="ARBA" id="ARBA00000085"/>
    </source>
</evidence>
<protein>
    <recommendedName>
        <fullName evidence="2">histidine kinase</fullName>
        <ecNumber evidence="2">2.7.13.3</ecNumber>
    </recommendedName>
</protein>
<dbReference type="SUPFAM" id="SSF55874">
    <property type="entry name" value="ATPase domain of HSP90 chaperone/DNA topoisomerase II/histidine kinase"/>
    <property type="match status" value="1"/>
</dbReference>
<dbReference type="STRING" id="1477437.SAMN05444682_102362"/>
<dbReference type="GO" id="GO:0000155">
    <property type="term" value="F:phosphorelay sensor kinase activity"/>
    <property type="evidence" value="ECO:0007669"/>
    <property type="project" value="InterPro"/>
</dbReference>